<keyword evidence="1 4" id="KW-0808">Transferase</keyword>
<dbReference type="CDD" id="cd01428">
    <property type="entry name" value="ADK"/>
    <property type="match status" value="1"/>
</dbReference>
<name>A0AAN8QLJ0_9TELE</name>
<comment type="similarity">
    <text evidence="4">Belongs to the adenylate kinase family.</text>
</comment>
<evidence type="ECO:0008006" key="8">
    <source>
        <dbReference type="Google" id="ProtNLM"/>
    </source>
</evidence>
<accession>A0AAN8QLJ0</accession>
<dbReference type="InterPro" id="IPR000850">
    <property type="entry name" value="Adenylat/UMP-CMP_kin"/>
</dbReference>
<dbReference type="GO" id="GO:0006139">
    <property type="term" value="P:nucleobase-containing compound metabolic process"/>
    <property type="evidence" value="ECO:0007669"/>
    <property type="project" value="InterPro"/>
</dbReference>
<organism evidence="6 7">
    <name type="scientific">Coregonus suidteri</name>
    <dbReference type="NCBI Taxonomy" id="861788"/>
    <lineage>
        <taxon>Eukaryota</taxon>
        <taxon>Metazoa</taxon>
        <taxon>Chordata</taxon>
        <taxon>Craniata</taxon>
        <taxon>Vertebrata</taxon>
        <taxon>Euteleostomi</taxon>
        <taxon>Actinopterygii</taxon>
        <taxon>Neopterygii</taxon>
        <taxon>Teleostei</taxon>
        <taxon>Protacanthopterygii</taxon>
        <taxon>Salmoniformes</taxon>
        <taxon>Salmonidae</taxon>
        <taxon>Coregoninae</taxon>
        <taxon>Coregonus</taxon>
    </lineage>
</organism>
<dbReference type="InterPro" id="IPR027417">
    <property type="entry name" value="P-loop_NTPase"/>
</dbReference>
<dbReference type="PANTHER" id="PTHR23359">
    <property type="entry name" value="NUCLEOTIDE KINASE"/>
    <property type="match status" value="1"/>
</dbReference>
<evidence type="ECO:0000256" key="3">
    <source>
        <dbReference type="ARBA" id="ARBA00022777"/>
    </source>
</evidence>
<dbReference type="GO" id="GO:0005524">
    <property type="term" value="F:ATP binding"/>
    <property type="evidence" value="ECO:0007669"/>
    <property type="project" value="InterPro"/>
</dbReference>
<evidence type="ECO:0000256" key="5">
    <source>
        <dbReference type="SAM" id="MobiDB-lite"/>
    </source>
</evidence>
<keyword evidence="2" id="KW-0547">Nucleotide-binding</keyword>
<dbReference type="SUPFAM" id="SSF52540">
    <property type="entry name" value="P-loop containing nucleoside triphosphate hydrolases"/>
    <property type="match status" value="2"/>
</dbReference>
<dbReference type="HAMAP" id="MF_00235">
    <property type="entry name" value="Adenylate_kinase_Adk"/>
    <property type="match status" value="1"/>
</dbReference>
<evidence type="ECO:0000256" key="2">
    <source>
        <dbReference type="ARBA" id="ARBA00022741"/>
    </source>
</evidence>
<reference evidence="6 7" key="1">
    <citation type="submission" date="2021-04" db="EMBL/GenBank/DDBJ databases">
        <authorList>
            <person name="De Guttry C."/>
            <person name="Zahm M."/>
            <person name="Klopp C."/>
            <person name="Cabau C."/>
            <person name="Louis A."/>
            <person name="Berthelot C."/>
            <person name="Parey E."/>
            <person name="Roest Crollius H."/>
            <person name="Montfort J."/>
            <person name="Robinson-Rechavi M."/>
            <person name="Bucao C."/>
            <person name="Bouchez O."/>
            <person name="Gislard M."/>
            <person name="Lluch J."/>
            <person name="Milhes M."/>
            <person name="Lampietro C."/>
            <person name="Lopez Roques C."/>
            <person name="Donnadieu C."/>
            <person name="Braasch I."/>
            <person name="Desvignes T."/>
            <person name="Postlethwait J."/>
            <person name="Bobe J."/>
            <person name="Wedekind C."/>
            <person name="Guiguen Y."/>
        </authorList>
    </citation>
    <scope>NUCLEOTIDE SEQUENCE [LARGE SCALE GENOMIC DNA]</scope>
    <source>
        <strain evidence="6">Cs_M1</strain>
        <tissue evidence="6">Blood</tissue>
    </source>
</reference>
<dbReference type="Pfam" id="PF00406">
    <property type="entry name" value="ADK"/>
    <property type="match status" value="1"/>
</dbReference>
<evidence type="ECO:0000313" key="6">
    <source>
        <dbReference type="EMBL" id="KAK6302223.1"/>
    </source>
</evidence>
<keyword evidence="7" id="KW-1185">Reference proteome</keyword>
<feature type="region of interest" description="Disordered" evidence="5">
    <location>
        <begin position="118"/>
        <end position="145"/>
    </location>
</feature>
<evidence type="ECO:0000256" key="1">
    <source>
        <dbReference type="ARBA" id="ARBA00022679"/>
    </source>
</evidence>
<evidence type="ECO:0000256" key="4">
    <source>
        <dbReference type="RuleBase" id="RU003330"/>
    </source>
</evidence>
<protein>
    <recommendedName>
        <fullName evidence="8">Nucleoside-diphosphate kinase</fullName>
    </recommendedName>
</protein>
<dbReference type="EMBL" id="JAGTTL010000025">
    <property type="protein sequence ID" value="KAK6302223.1"/>
    <property type="molecule type" value="Genomic_DNA"/>
</dbReference>
<dbReference type="Proteomes" id="UP001356427">
    <property type="component" value="Unassembled WGS sequence"/>
</dbReference>
<proteinExistence type="inferred from homology"/>
<dbReference type="GO" id="GO:0019205">
    <property type="term" value="F:nucleobase-containing compound kinase activity"/>
    <property type="evidence" value="ECO:0007669"/>
    <property type="project" value="InterPro"/>
</dbReference>
<dbReference type="PRINTS" id="PR00094">
    <property type="entry name" value="ADENYLTKNASE"/>
</dbReference>
<dbReference type="Gene3D" id="3.40.50.300">
    <property type="entry name" value="P-loop containing nucleotide triphosphate hydrolases"/>
    <property type="match status" value="2"/>
</dbReference>
<evidence type="ECO:0000313" key="7">
    <source>
        <dbReference type="Proteomes" id="UP001356427"/>
    </source>
</evidence>
<gene>
    <name evidence="6" type="ORF">J4Q44_G00265780</name>
</gene>
<sequence length="342" mass="38583">MRKICTPDLVVFLSCANHRLKERLEKRAVATGRPDDNPNATERRLTNFKQNTIPLVKYFQERGLIVTLDADRDEEEVFCDISITVDNKLFPSKQPVAGPSELDLSLLGDNSSLADVPFKNEEQVEEEEEEGEEMGYAEGTSDSYPTERKKPKVVFLMGGPGSGKAVQCERMEERFGLRRLSPGDILCSELQSHSERGRYLRDLLERGETLPEDTLLELLCECVTLSLRHGRGVLVTNFPRDLRQALEYEAKIGEPSAVVLLDCSPDTVFSRLQCRGLSRSATQTTGCLPERERDTSRRVEGFTSNCQPVTSHYETRRLLHKIDAERPPEEVFAQICQALDSC</sequence>
<comment type="caution">
    <text evidence="6">The sequence shown here is derived from an EMBL/GenBank/DDBJ whole genome shotgun (WGS) entry which is preliminary data.</text>
</comment>
<feature type="compositionally biased region" description="Acidic residues" evidence="5">
    <location>
        <begin position="123"/>
        <end position="135"/>
    </location>
</feature>
<keyword evidence="3 4" id="KW-0418">Kinase</keyword>
<dbReference type="AlphaFoldDB" id="A0AAN8QLJ0"/>